<dbReference type="PANTHER" id="PTHR33566">
    <property type="entry name" value="EN/SPM-LIKE TRANSPOSON-RELATED"/>
    <property type="match status" value="1"/>
</dbReference>
<keyword evidence="2" id="KW-1185">Reference proteome</keyword>
<evidence type="ECO:0000313" key="1">
    <source>
        <dbReference type="EMBL" id="KAK8913914.1"/>
    </source>
</evidence>
<reference evidence="1 2" key="1">
    <citation type="journal article" date="2022" name="Nat. Plants">
        <title>Genomes of leafy and leafless Platanthera orchids illuminate the evolution of mycoheterotrophy.</title>
        <authorList>
            <person name="Li M.H."/>
            <person name="Liu K.W."/>
            <person name="Li Z."/>
            <person name="Lu H.C."/>
            <person name="Ye Q.L."/>
            <person name="Zhang D."/>
            <person name="Wang J.Y."/>
            <person name="Li Y.F."/>
            <person name="Zhong Z.M."/>
            <person name="Liu X."/>
            <person name="Yu X."/>
            <person name="Liu D.K."/>
            <person name="Tu X.D."/>
            <person name="Liu B."/>
            <person name="Hao Y."/>
            <person name="Liao X.Y."/>
            <person name="Jiang Y.T."/>
            <person name="Sun W.H."/>
            <person name="Chen J."/>
            <person name="Chen Y.Q."/>
            <person name="Ai Y."/>
            <person name="Zhai J.W."/>
            <person name="Wu S.S."/>
            <person name="Zhou Z."/>
            <person name="Hsiao Y.Y."/>
            <person name="Wu W.L."/>
            <person name="Chen Y.Y."/>
            <person name="Lin Y.F."/>
            <person name="Hsu J.L."/>
            <person name="Li C.Y."/>
            <person name="Wang Z.W."/>
            <person name="Zhao X."/>
            <person name="Zhong W.Y."/>
            <person name="Ma X.K."/>
            <person name="Ma L."/>
            <person name="Huang J."/>
            <person name="Chen G.Z."/>
            <person name="Huang M.Z."/>
            <person name="Huang L."/>
            <person name="Peng D.H."/>
            <person name="Luo Y.B."/>
            <person name="Zou S.Q."/>
            <person name="Chen S.P."/>
            <person name="Lan S."/>
            <person name="Tsai W.C."/>
            <person name="Van de Peer Y."/>
            <person name="Liu Z.J."/>
        </authorList>
    </citation>
    <scope>NUCLEOTIDE SEQUENCE [LARGE SCALE GENOMIC DNA]</scope>
    <source>
        <strain evidence="1">Lor287</strain>
    </source>
</reference>
<evidence type="ECO:0000313" key="2">
    <source>
        <dbReference type="Proteomes" id="UP001418222"/>
    </source>
</evidence>
<dbReference type="AlphaFoldDB" id="A0AAP0ASW1"/>
<dbReference type="Proteomes" id="UP001418222">
    <property type="component" value="Unassembled WGS sequence"/>
</dbReference>
<evidence type="ECO:0008006" key="3">
    <source>
        <dbReference type="Google" id="ProtNLM"/>
    </source>
</evidence>
<name>A0AAP0ASW1_9ASPA</name>
<proteinExistence type="predicted"/>
<sequence>MKTGNSCIIFSQKDQDNSQKLAQEVKHHEDNIKDLNSHVNSIDESIHHLQGELKGCHSSSMAVEEDDTIIFTNTEKQVTDQMRLLEETAAGVICELKDRHGSMLSTLKCTKDVVGIVASLGRVADDNLSRILAEYLGMSTMLAIVCKTLDGVQALEYYEDATIDKNVGLHGIAPTIGRILNGRFIVYCLQNLRPFSGEVLSGDSQKRLALMDPRLPNGKFPPGFLGFAVNMIHINDNHLSRATVDGRGLRETLFFTLFSRLQVYETRKDMIDAIPFIGDGAVSLDGGIIKCNGLFCLGDRYNFGIRFPITDGTPNPLKEAAEIEQKIKLMEWKKQMLFADIQREEALINNVKCVLKAKSDRYKKLINEEHSNKELMKNNSKTDSPRYSGSIFLHNSLSIYFFKL</sequence>
<organism evidence="1 2">
    <name type="scientific">Platanthera zijinensis</name>
    <dbReference type="NCBI Taxonomy" id="2320716"/>
    <lineage>
        <taxon>Eukaryota</taxon>
        <taxon>Viridiplantae</taxon>
        <taxon>Streptophyta</taxon>
        <taxon>Embryophyta</taxon>
        <taxon>Tracheophyta</taxon>
        <taxon>Spermatophyta</taxon>
        <taxon>Magnoliopsida</taxon>
        <taxon>Liliopsida</taxon>
        <taxon>Asparagales</taxon>
        <taxon>Orchidaceae</taxon>
        <taxon>Orchidoideae</taxon>
        <taxon>Orchideae</taxon>
        <taxon>Orchidinae</taxon>
        <taxon>Platanthera</taxon>
    </lineage>
</organism>
<gene>
    <name evidence="1" type="ORF">KSP39_PZI024214</name>
</gene>
<dbReference type="PANTHER" id="PTHR33566:SF6">
    <property type="entry name" value="PROTEIN DEFECTIVE IN MERISTEM SILENCING 3"/>
    <property type="match status" value="1"/>
</dbReference>
<accession>A0AAP0ASW1</accession>
<protein>
    <recommendedName>
        <fullName evidence="3">Protein DEFECTIVE IN MERISTEM SILENCING 3</fullName>
    </recommendedName>
</protein>
<comment type="caution">
    <text evidence="1">The sequence shown here is derived from an EMBL/GenBank/DDBJ whole genome shotgun (WGS) entry which is preliminary data.</text>
</comment>
<dbReference type="EMBL" id="JBBWWQ010000021">
    <property type="protein sequence ID" value="KAK8913914.1"/>
    <property type="molecule type" value="Genomic_DNA"/>
</dbReference>